<comment type="caution">
    <text evidence="4">The sequence shown here is derived from an EMBL/GenBank/DDBJ whole genome shotgun (WGS) entry which is preliminary data.</text>
</comment>
<proteinExistence type="inferred from homology"/>
<dbReference type="GO" id="GO:0005829">
    <property type="term" value="C:cytosol"/>
    <property type="evidence" value="ECO:0007669"/>
    <property type="project" value="TreeGrafter"/>
</dbReference>
<comment type="subcellular location">
    <subcellularLocation>
        <location evidence="3">Cytoplasm</location>
    </subcellularLocation>
    <text evidence="3">The tmRNA-SmpB complex associates with stalled 70S ribosomes.</text>
</comment>
<evidence type="ECO:0000256" key="1">
    <source>
        <dbReference type="ARBA" id="ARBA00022490"/>
    </source>
</evidence>
<dbReference type="NCBIfam" id="TIGR00086">
    <property type="entry name" value="smpB"/>
    <property type="match status" value="1"/>
</dbReference>
<accession>A0A953I9R1</accession>
<dbReference type="HAMAP" id="MF_00023">
    <property type="entry name" value="SmpB"/>
    <property type="match status" value="1"/>
</dbReference>
<evidence type="ECO:0000256" key="2">
    <source>
        <dbReference type="ARBA" id="ARBA00022884"/>
    </source>
</evidence>
<dbReference type="GO" id="GO:0070929">
    <property type="term" value="P:trans-translation"/>
    <property type="evidence" value="ECO:0007669"/>
    <property type="project" value="UniProtKB-UniRule"/>
</dbReference>
<sequence length="158" mass="18341">MARAKAEIQPVAENRKARHDYFVEETYEAGIVLVGSEVKSCRAGRVNLRDAYAQIKDGEIFLLNCHISPFEQANRFNHEPLRPRKLLMHKSEIHRLYGKVREKGFTLVPLRLYFNQKGKVKVELALAKGKRAYDKRDDIAAREAKREMARALRGRYDD</sequence>
<dbReference type="PANTHER" id="PTHR30308">
    <property type="entry name" value="TMRNA-BINDING COMPONENT OF TRANS-TRANSLATION TAGGING COMPLEX"/>
    <property type="match status" value="1"/>
</dbReference>
<dbReference type="OMA" id="WTNHSAR"/>
<dbReference type="CDD" id="cd09294">
    <property type="entry name" value="SmpB"/>
    <property type="match status" value="1"/>
</dbReference>
<dbReference type="AlphaFoldDB" id="A0A953I9R1"/>
<dbReference type="SMR" id="A0A953I9R1"/>
<gene>
    <name evidence="3" type="primary">smpB</name>
    <name evidence="4" type="ORF">CWE10_10570</name>
</gene>
<comment type="function">
    <text evidence="3">Required for rescue of stalled ribosomes mediated by trans-translation. Binds to transfer-messenger RNA (tmRNA), required for stable association of tmRNA with ribosomes. tmRNA and SmpB together mimic tRNA shape, replacing the anticodon stem-loop with SmpB. tmRNA is encoded by the ssrA gene; the 2 termini fold to resemble tRNA(Ala) and it encodes a 'tag peptide', a short internal open reading frame. During trans-translation Ala-aminoacylated tmRNA acts like a tRNA, entering the A-site of stalled ribosomes, displacing the stalled mRNA. The ribosome then switches to translate the ORF on the tmRNA; the nascent peptide is terminated with the 'tag peptide' encoded by the tmRNA and targeted for degradation. The ribosome is freed to recommence translation, which seems to be the essential function of trans-translation.</text>
</comment>
<dbReference type="PANTHER" id="PTHR30308:SF2">
    <property type="entry name" value="SSRA-BINDING PROTEIN"/>
    <property type="match status" value="1"/>
</dbReference>
<dbReference type="GO" id="GO:0070930">
    <property type="term" value="P:trans-translation-dependent protein tagging"/>
    <property type="evidence" value="ECO:0007669"/>
    <property type="project" value="TreeGrafter"/>
</dbReference>
<dbReference type="InterPro" id="IPR023620">
    <property type="entry name" value="SmpB"/>
</dbReference>
<evidence type="ECO:0000256" key="3">
    <source>
        <dbReference type="HAMAP-Rule" id="MF_00023"/>
    </source>
</evidence>
<dbReference type="EMBL" id="PIUK01000096">
    <property type="protein sequence ID" value="MBY6276644.1"/>
    <property type="molecule type" value="Genomic_DNA"/>
</dbReference>
<dbReference type="Gene3D" id="2.40.280.10">
    <property type="match status" value="1"/>
</dbReference>
<protein>
    <recommendedName>
        <fullName evidence="3">SsrA-binding protein</fullName>
    </recommendedName>
    <alternativeName>
        <fullName evidence="3">Small protein B</fullName>
    </alternativeName>
</protein>
<keyword evidence="2 3" id="KW-0694">RNA-binding</keyword>
<name>A0A953I9R1_SYMTR</name>
<evidence type="ECO:0000313" key="5">
    <source>
        <dbReference type="Proteomes" id="UP000732377"/>
    </source>
</evidence>
<dbReference type="GO" id="GO:0003723">
    <property type="term" value="F:RNA binding"/>
    <property type="evidence" value="ECO:0007669"/>
    <property type="project" value="UniProtKB-UniRule"/>
</dbReference>
<dbReference type="RefSeq" id="WP_011194474.1">
    <property type="nucleotide sequence ID" value="NZ_JACSIR010000084.1"/>
</dbReference>
<keyword evidence="1 3" id="KW-0963">Cytoplasm</keyword>
<dbReference type="Pfam" id="PF01668">
    <property type="entry name" value="SmpB"/>
    <property type="match status" value="1"/>
</dbReference>
<evidence type="ECO:0000313" key="4">
    <source>
        <dbReference type="EMBL" id="MBY6276644.1"/>
    </source>
</evidence>
<dbReference type="Proteomes" id="UP000732377">
    <property type="component" value="Unassembled WGS sequence"/>
</dbReference>
<dbReference type="SUPFAM" id="SSF74982">
    <property type="entry name" value="Small protein B (SmpB)"/>
    <property type="match status" value="1"/>
</dbReference>
<dbReference type="InterPro" id="IPR000037">
    <property type="entry name" value="SsrA-bd_prot"/>
</dbReference>
<reference evidence="4" key="1">
    <citation type="submission" date="2017-11" db="EMBL/GenBank/DDBJ databases">
        <title>Three new genomes from thermophilic consortium.</title>
        <authorList>
            <person name="Quaggio R."/>
            <person name="Amgarten D."/>
            <person name="Setubal J.C."/>
        </authorList>
    </citation>
    <scope>NUCLEOTIDE SEQUENCE</scope>
    <source>
        <strain evidence="4">ZCTH01-B2</strain>
    </source>
</reference>
<dbReference type="NCBIfam" id="NF003843">
    <property type="entry name" value="PRK05422.1"/>
    <property type="match status" value="1"/>
</dbReference>
<comment type="similarity">
    <text evidence="3">Belongs to the SmpB family.</text>
</comment>
<organism evidence="4 5">
    <name type="scientific">Symbiobacterium thermophilum</name>
    <dbReference type="NCBI Taxonomy" id="2734"/>
    <lineage>
        <taxon>Bacteria</taxon>
        <taxon>Bacillati</taxon>
        <taxon>Bacillota</taxon>
        <taxon>Clostridia</taxon>
        <taxon>Eubacteriales</taxon>
        <taxon>Symbiobacteriaceae</taxon>
        <taxon>Symbiobacterium</taxon>
    </lineage>
</organism>